<keyword evidence="4" id="KW-1185">Reference proteome</keyword>
<evidence type="ECO:0000259" key="2">
    <source>
        <dbReference type="Pfam" id="PF09820"/>
    </source>
</evidence>
<reference evidence="3" key="2">
    <citation type="submission" date="2023-03" db="EMBL/GenBank/DDBJ databases">
        <authorList>
            <person name="Inwood S.N."/>
            <person name="Skelly J.G."/>
            <person name="Guhlin J."/>
            <person name="Harrop T.W.R."/>
            <person name="Goldson S.G."/>
            <person name="Dearden P.K."/>
        </authorList>
    </citation>
    <scope>NUCLEOTIDE SEQUENCE</scope>
    <source>
        <strain evidence="3">Irish</strain>
        <tissue evidence="3">Whole body</tissue>
    </source>
</reference>
<reference evidence="3" key="1">
    <citation type="journal article" date="2023" name="bioRxiv">
        <title>Scaffold-level genome assemblies of two parasitoid biocontrol wasps reveal the parthenogenesis mechanism and an associated novel virus.</title>
        <authorList>
            <person name="Inwood S."/>
            <person name="Skelly J."/>
            <person name="Guhlin J."/>
            <person name="Harrop T."/>
            <person name="Goldson S."/>
            <person name="Dearden P."/>
        </authorList>
    </citation>
    <scope>NUCLEOTIDE SEQUENCE</scope>
    <source>
        <strain evidence="3">Irish</strain>
        <tissue evidence="3">Whole body</tissue>
    </source>
</reference>
<protein>
    <recommendedName>
        <fullName evidence="2">AAA-ATPase-like domain-containing protein</fullName>
    </recommendedName>
</protein>
<name>A0AA39KWE7_9HYME</name>
<feature type="domain" description="AAA-ATPase-like" evidence="2">
    <location>
        <begin position="113"/>
        <end position="262"/>
    </location>
</feature>
<accession>A0AA39KWE7</accession>
<dbReference type="Proteomes" id="UP001168990">
    <property type="component" value="Unassembled WGS sequence"/>
</dbReference>
<dbReference type="PANTHER" id="PTHR34825">
    <property type="entry name" value="CONSERVED PROTEIN, WITH A WEAK D-GALACTARATE DEHYDRATASE/ALTRONATE HYDROLASE DOMAIN"/>
    <property type="match status" value="1"/>
</dbReference>
<sequence length="690" mass="80403">MELRSTKRRKMSEDESNESTPTSSDSEEIEEPNETFSTYDHHYNDPFYVDKTLLIKKLLKVNHALVTAPSRFGKSLNMDMVKRFVEIEHDKHGNPIELNIDKAARRLKKEQPQSKNYELFKGKKISREKKVMYEHFGKYPTIEIDFGEVQGSNFENILDDLRETVHKAFRKHAYLDYLQFPEINSFWDKRGTDKITFMKYYGSEEHKILTPKEITSGLTFLSQILHAHYGRRVFVFIEEFDVPVNKMVYKDRMDRDDREETVELLQVMIRNLLKANDDFVVRSLSNACQQLGGILSGSANNVRLCPFLQKHSLVEFYGFQKYEVIDLLERAGLSDHLNKVTEMYNGYKAKLKNGDVVEISSPWAIVQFIRTEEYAKYWSAGIPDQIKAVIGSLEIRSKIKQMMSGESVKIVYKDKLQIADIHSLNEIICKTEISERDVNLTLQFLYEMGFFTPTFIENDCLKLTTPNDSVRTVLDDILYRADVMEKYFDHLPVDIKNFTDSTQSVAITCMKCSKKTEDIDHSKSNASIKQKFYELANKIKILFNSGKHRPDNEREFQSGLYHYLRQRFGNAAIERHTIDGKVCDIVVVIEGFMFIIEIKHFRESAEGAHDQLLNNKYYTLAEEELVKKVFPEKTPTVTDHIRMGLHRDQEGEISIAYTFKDTPLKERVLVSTKDQIKKKSKKNKKKQIVD</sequence>
<organism evidence="3 4">
    <name type="scientific">Microctonus aethiopoides</name>
    <dbReference type="NCBI Taxonomy" id="144406"/>
    <lineage>
        <taxon>Eukaryota</taxon>
        <taxon>Metazoa</taxon>
        <taxon>Ecdysozoa</taxon>
        <taxon>Arthropoda</taxon>
        <taxon>Hexapoda</taxon>
        <taxon>Insecta</taxon>
        <taxon>Pterygota</taxon>
        <taxon>Neoptera</taxon>
        <taxon>Endopterygota</taxon>
        <taxon>Hymenoptera</taxon>
        <taxon>Apocrita</taxon>
        <taxon>Ichneumonoidea</taxon>
        <taxon>Braconidae</taxon>
        <taxon>Euphorinae</taxon>
        <taxon>Microctonus</taxon>
    </lineage>
</organism>
<dbReference type="AlphaFoldDB" id="A0AA39KWE7"/>
<feature type="region of interest" description="Disordered" evidence="1">
    <location>
        <begin position="1"/>
        <end position="38"/>
    </location>
</feature>
<evidence type="ECO:0000313" key="4">
    <source>
        <dbReference type="Proteomes" id="UP001168990"/>
    </source>
</evidence>
<evidence type="ECO:0000256" key="1">
    <source>
        <dbReference type="SAM" id="MobiDB-lite"/>
    </source>
</evidence>
<dbReference type="Pfam" id="PF09820">
    <property type="entry name" value="AAA-ATPase_like"/>
    <property type="match status" value="2"/>
</dbReference>
<proteinExistence type="predicted"/>
<feature type="domain" description="AAA-ATPase-like" evidence="2">
    <location>
        <begin position="45"/>
        <end position="92"/>
    </location>
</feature>
<dbReference type="InterPro" id="IPR018631">
    <property type="entry name" value="AAA-ATPase-like_dom"/>
</dbReference>
<dbReference type="PANTHER" id="PTHR34825:SF1">
    <property type="entry name" value="AAA-ATPASE-LIKE DOMAIN-CONTAINING PROTEIN"/>
    <property type="match status" value="1"/>
</dbReference>
<evidence type="ECO:0000313" key="3">
    <source>
        <dbReference type="EMBL" id="KAK0176081.1"/>
    </source>
</evidence>
<dbReference type="EMBL" id="JAQQBS010000001">
    <property type="protein sequence ID" value="KAK0176081.1"/>
    <property type="molecule type" value="Genomic_DNA"/>
</dbReference>
<gene>
    <name evidence="3" type="ORF">PV328_000251</name>
</gene>
<comment type="caution">
    <text evidence="3">The sequence shown here is derived from an EMBL/GenBank/DDBJ whole genome shotgun (WGS) entry which is preliminary data.</text>
</comment>
<feature type="compositionally biased region" description="Basic residues" evidence="1">
    <location>
        <begin position="1"/>
        <end position="10"/>
    </location>
</feature>